<dbReference type="Gene3D" id="1.10.287.990">
    <property type="entry name" value="Fe,Mn superoxide dismutase (SOD) domain"/>
    <property type="match status" value="1"/>
</dbReference>
<comment type="caution">
    <text evidence="12">The sequence shown here is derived from an EMBL/GenBank/DDBJ whole genome shotgun (WGS) entry which is preliminary data.</text>
</comment>
<organism evidence="12 13">
    <name type="scientific">Cyanidium caldarium</name>
    <name type="common">Red alga</name>
    <dbReference type="NCBI Taxonomy" id="2771"/>
    <lineage>
        <taxon>Eukaryota</taxon>
        <taxon>Rhodophyta</taxon>
        <taxon>Bangiophyceae</taxon>
        <taxon>Cyanidiales</taxon>
        <taxon>Cyanidiaceae</taxon>
        <taxon>Cyanidium</taxon>
    </lineage>
</organism>
<comment type="function">
    <text evidence="9">Destroys radicals which are normally produced within the cells and which are toxic to biological systems.</text>
</comment>
<dbReference type="InterPro" id="IPR019832">
    <property type="entry name" value="Mn/Fe_SOD_C"/>
</dbReference>
<dbReference type="FunFam" id="3.55.40.20:FF:000002">
    <property type="entry name" value="Superoxide dismutase"/>
    <property type="match status" value="1"/>
</dbReference>
<evidence type="ECO:0000256" key="3">
    <source>
        <dbReference type="ARBA" id="ARBA00012682"/>
    </source>
</evidence>
<keyword evidence="6" id="KW-0464">Manganese</keyword>
<dbReference type="PROSITE" id="PS00088">
    <property type="entry name" value="SOD_MN"/>
    <property type="match status" value="1"/>
</dbReference>
<feature type="binding site" evidence="8">
    <location>
        <position position="119"/>
    </location>
    <ligand>
        <name>Mn(2+)</name>
        <dbReference type="ChEBI" id="CHEBI:29035"/>
    </ligand>
</feature>
<feature type="binding site" evidence="8">
    <location>
        <position position="207"/>
    </location>
    <ligand>
        <name>Mn(2+)</name>
        <dbReference type="ChEBI" id="CHEBI:29035"/>
    </ligand>
</feature>
<comment type="cofactor">
    <cofactor evidence="1">
        <name>Mn(2+)</name>
        <dbReference type="ChEBI" id="CHEBI:29035"/>
    </cofactor>
</comment>
<dbReference type="InterPro" id="IPR036324">
    <property type="entry name" value="Mn/Fe_SOD_N_sf"/>
</dbReference>
<dbReference type="PANTHER" id="PTHR11404:SF6">
    <property type="entry name" value="SUPEROXIDE DISMUTASE [MN], MITOCHONDRIAL"/>
    <property type="match status" value="1"/>
</dbReference>
<evidence type="ECO:0000259" key="10">
    <source>
        <dbReference type="Pfam" id="PF00081"/>
    </source>
</evidence>
<feature type="binding site" evidence="8">
    <location>
        <position position="211"/>
    </location>
    <ligand>
        <name>Mn(2+)</name>
        <dbReference type="ChEBI" id="CHEBI:29035"/>
    </ligand>
</feature>
<keyword evidence="5 9" id="KW-0560">Oxidoreductase</keyword>
<comment type="catalytic activity">
    <reaction evidence="7 9">
        <text>2 superoxide + 2 H(+) = H2O2 + O2</text>
        <dbReference type="Rhea" id="RHEA:20696"/>
        <dbReference type="ChEBI" id="CHEBI:15378"/>
        <dbReference type="ChEBI" id="CHEBI:15379"/>
        <dbReference type="ChEBI" id="CHEBI:16240"/>
        <dbReference type="ChEBI" id="CHEBI:18421"/>
        <dbReference type="EC" id="1.15.1.1"/>
    </reaction>
</comment>
<dbReference type="GO" id="GO:0030145">
    <property type="term" value="F:manganese ion binding"/>
    <property type="evidence" value="ECO:0007669"/>
    <property type="project" value="TreeGrafter"/>
</dbReference>
<dbReference type="GO" id="GO:0004784">
    <property type="term" value="F:superoxide dismutase activity"/>
    <property type="evidence" value="ECO:0007669"/>
    <property type="project" value="UniProtKB-EC"/>
</dbReference>
<dbReference type="PRINTS" id="PR01703">
    <property type="entry name" value="MNSODISMTASE"/>
</dbReference>
<dbReference type="SUPFAM" id="SSF46609">
    <property type="entry name" value="Fe,Mn superoxide dismutase (SOD), N-terminal domain"/>
    <property type="match status" value="1"/>
</dbReference>
<evidence type="ECO:0000256" key="7">
    <source>
        <dbReference type="ARBA" id="ARBA00049204"/>
    </source>
</evidence>
<dbReference type="SUPFAM" id="SSF54719">
    <property type="entry name" value="Fe,Mn superoxide dismutase (SOD), C-terminal domain"/>
    <property type="match status" value="1"/>
</dbReference>
<dbReference type="InterPro" id="IPR019833">
    <property type="entry name" value="Mn/Fe_SOD_BS"/>
</dbReference>
<feature type="domain" description="Manganese/iron superoxide dismutase N-terminal" evidence="10">
    <location>
        <begin position="51"/>
        <end position="127"/>
    </location>
</feature>
<dbReference type="Gene3D" id="3.55.40.20">
    <property type="entry name" value="Iron/manganese superoxide dismutase, C-terminal domain"/>
    <property type="match status" value="1"/>
</dbReference>
<feature type="domain" description="Manganese/iron superoxide dismutase C-terminal" evidence="11">
    <location>
        <begin position="142"/>
        <end position="240"/>
    </location>
</feature>
<keyword evidence="13" id="KW-1185">Reference proteome</keyword>
<sequence>MWSRLGYLRRAWCGSVVRQHLARRDASSSAAADALVRSLSSVAASGSGKLQLPDLPYDYDALEPVISADIMRTHHTKHHQTYINNFNQALERLHGTDHPQTLISLQPAIVFNGGGYINHCIFWTNLAPTKQGGGEPPLQGSGLMQALERDLGGLNVFMSTMNTAGAGVQGSGWAWLVFNNNTKRLEVVTRPNQDPVVGAYTPLLGIDMWEHAYYLQYKNDKATYLKNIWQVVNWKNVQERYQAVAG</sequence>
<accession>A0AAV9IWJ0</accession>
<evidence type="ECO:0000313" key="13">
    <source>
        <dbReference type="Proteomes" id="UP001301350"/>
    </source>
</evidence>
<evidence type="ECO:0000256" key="5">
    <source>
        <dbReference type="ARBA" id="ARBA00023002"/>
    </source>
</evidence>
<dbReference type="FunFam" id="1.10.287.990:FF:000001">
    <property type="entry name" value="Superoxide dismutase"/>
    <property type="match status" value="1"/>
</dbReference>
<evidence type="ECO:0000256" key="1">
    <source>
        <dbReference type="ARBA" id="ARBA00001936"/>
    </source>
</evidence>
<evidence type="ECO:0000256" key="2">
    <source>
        <dbReference type="ARBA" id="ARBA00008714"/>
    </source>
</evidence>
<evidence type="ECO:0000256" key="9">
    <source>
        <dbReference type="RuleBase" id="RU000414"/>
    </source>
</evidence>
<evidence type="ECO:0000259" key="11">
    <source>
        <dbReference type="Pfam" id="PF02777"/>
    </source>
</evidence>
<dbReference type="EMBL" id="JANCYW010000009">
    <property type="protein sequence ID" value="KAK4536639.1"/>
    <property type="molecule type" value="Genomic_DNA"/>
</dbReference>
<reference evidence="12 13" key="1">
    <citation type="submission" date="2022-07" db="EMBL/GenBank/DDBJ databases">
        <title>Genome-wide signatures of adaptation to extreme environments.</title>
        <authorList>
            <person name="Cho C.H."/>
            <person name="Yoon H.S."/>
        </authorList>
    </citation>
    <scope>NUCLEOTIDE SEQUENCE [LARGE SCALE GENOMIC DNA]</scope>
    <source>
        <strain evidence="12 13">DBV 063 E5</strain>
    </source>
</reference>
<dbReference type="InterPro" id="IPR001189">
    <property type="entry name" value="Mn/Fe_SOD"/>
</dbReference>
<evidence type="ECO:0000313" key="12">
    <source>
        <dbReference type="EMBL" id="KAK4536639.1"/>
    </source>
</evidence>
<dbReference type="Pfam" id="PF00081">
    <property type="entry name" value="Sod_Fe_N"/>
    <property type="match status" value="1"/>
</dbReference>
<comment type="similarity">
    <text evidence="2 9">Belongs to the iron/manganese superoxide dismutase family.</text>
</comment>
<dbReference type="Proteomes" id="UP001301350">
    <property type="component" value="Unassembled WGS sequence"/>
</dbReference>
<dbReference type="PANTHER" id="PTHR11404">
    <property type="entry name" value="SUPEROXIDE DISMUTASE 2"/>
    <property type="match status" value="1"/>
</dbReference>
<dbReference type="InterPro" id="IPR050265">
    <property type="entry name" value="Fe/Mn_Superoxide_Dismutase"/>
</dbReference>
<dbReference type="PIRSF" id="PIRSF000349">
    <property type="entry name" value="SODismutase"/>
    <property type="match status" value="1"/>
</dbReference>
<evidence type="ECO:0000256" key="6">
    <source>
        <dbReference type="ARBA" id="ARBA00023211"/>
    </source>
</evidence>
<dbReference type="Pfam" id="PF02777">
    <property type="entry name" value="Sod_Fe_C"/>
    <property type="match status" value="1"/>
</dbReference>
<keyword evidence="4 8" id="KW-0479">Metal-binding</keyword>
<evidence type="ECO:0000256" key="8">
    <source>
        <dbReference type="PIRSR" id="PIRSR000349-1"/>
    </source>
</evidence>
<dbReference type="GO" id="GO:0005739">
    <property type="term" value="C:mitochondrion"/>
    <property type="evidence" value="ECO:0007669"/>
    <property type="project" value="TreeGrafter"/>
</dbReference>
<gene>
    <name evidence="12" type="ORF">CDCA_CDCA09G2664</name>
</gene>
<dbReference type="InterPro" id="IPR019831">
    <property type="entry name" value="Mn/Fe_SOD_N"/>
</dbReference>
<proteinExistence type="inferred from homology"/>
<dbReference type="InterPro" id="IPR036314">
    <property type="entry name" value="SOD_C_sf"/>
</dbReference>
<dbReference type="AlphaFoldDB" id="A0AAV9IWJ0"/>
<protein>
    <recommendedName>
        <fullName evidence="3 9">Superoxide dismutase</fullName>
        <ecNumber evidence="3 9">1.15.1.1</ecNumber>
    </recommendedName>
</protein>
<name>A0AAV9IWJ0_CYACA</name>
<feature type="binding site" evidence="8">
    <location>
        <position position="74"/>
    </location>
    <ligand>
        <name>Mn(2+)</name>
        <dbReference type="ChEBI" id="CHEBI:29035"/>
    </ligand>
</feature>
<dbReference type="EC" id="1.15.1.1" evidence="3 9"/>
<evidence type="ECO:0000256" key="4">
    <source>
        <dbReference type="ARBA" id="ARBA00022723"/>
    </source>
</evidence>